<comment type="caution">
    <text evidence="1">The sequence shown here is derived from an EMBL/GenBank/DDBJ whole genome shotgun (WGS) entry which is preliminary data.</text>
</comment>
<dbReference type="AlphaFoldDB" id="A0A848LR26"/>
<keyword evidence="2" id="KW-1185">Reference proteome</keyword>
<evidence type="ECO:0000313" key="2">
    <source>
        <dbReference type="Proteomes" id="UP000518300"/>
    </source>
</evidence>
<dbReference type="RefSeq" id="WP_169349358.1">
    <property type="nucleotide sequence ID" value="NZ_JABBJJ010000225.1"/>
</dbReference>
<gene>
    <name evidence="1" type="ORF">HG543_35505</name>
</gene>
<evidence type="ECO:0000313" key="1">
    <source>
        <dbReference type="EMBL" id="NMO20129.1"/>
    </source>
</evidence>
<name>A0A848LR26_9BACT</name>
<organism evidence="1 2">
    <name type="scientific">Pyxidicoccus fallax</name>
    <dbReference type="NCBI Taxonomy" id="394095"/>
    <lineage>
        <taxon>Bacteria</taxon>
        <taxon>Pseudomonadati</taxon>
        <taxon>Myxococcota</taxon>
        <taxon>Myxococcia</taxon>
        <taxon>Myxococcales</taxon>
        <taxon>Cystobacterineae</taxon>
        <taxon>Myxococcaceae</taxon>
        <taxon>Pyxidicoccus</taxon>
    </lineage>
</organism>
<dbReference type="NCBIfam" id="TIGR02265">
    <property type="entry name" value="Mxa_TIGR02265"/>
    <property type="match status" value="1"/>
</dbReference>
<dbReference type="InterPro" id="IPR011751">
    <property type="entry name" value="Mxa_paralog_2265"/>
</dbReference>
<proteinExistence type="predicted"/>
<dbReference type="Proteomes" id="UP000518300">
    <property type="component" value="Unassembled WGS sequence"/>
</dbReference>
<reference evidence="1 2" key="1">
    <citation type="submission" date="2020-04" db="EMBL/GenBank/DDBJ databases">
        <title>Draft genome of Pyxidicoccus fallax type strain.</title>
        <authorList>
            <person name="Whitworth D.E."/>
        </authorList>
    </citation>
    <scope>NUCLEOTIDE SEQUENCE [LARGE SCALE GENOMIC DNA]</scope>
    <source>
        <strain evidence="1 2">DSM 14698</strain>
    </source>
</reference>
<dbReference type="Pfam" id="PF09536">
    <property type="entry name" value="DUF2378"/>
    <property type="match status" value="1"/>
</dbReference>
<accession>A0A848LR26</accession>
<dbReference type="EMBL" id="JABBJJ010000225">
    <property type="protein sequence ID" value="NMO20129.1"/>
    <property type="molecule type" value="Genomic_DNA"/>
</dbReference>
<protein>
    <submittedName>
        <fullName evidence="1">DUF2378 family protein</fullName>
    </submittedName>
</protein>
<sequence length="212" mass="22843">MGQDTTRLTRDAAPMVYGAVDRVRDLEHRLVLATPDKTCRGMFLKGVLQVVKSFGDDAAVARCLAASGQTRITDFASYPIADRLRMSWAAAEYLAPRVGGFEAALRLLGRQATADFMASLAGRTILALTNRDVVKMINSLPTAFGASVNYGKHTVEWSGPKSGRFLLEGDLMPEPINSGIMEVVLAAGEVKGGKVQGLQLAVDCCECVFSWE</sequence>